<dbReference type="HOGENOM" id="CLU_2945738_0_0_1"/>
<dbReference type="AlphaFoldDB" id="A0A0E0IID9"/>
<accession>A0A0E0IID9</accession>
<keyword evidence="2" id="KW-1185">Reference proteome</keyword>
<sequence>MEPVFSYGTVMGGLLSNKFLDTNAARQGRAPASSVGNGGDNGRLPGRCASIPLFSYLDVT</sequence>
<evidence type="ECO:0000313" key="2">
    <source>
        <dbReference type="Proteomes" id="UP000006591"/>
    </source>
</evidence>
<name>A0A0E0IID9_ORYNI</name>
<proteinExistence type="predicted"/>
<dbReference type="Proteomes" id="UP000006591">
    <property type="component" value="Chromosome 9"/>
</dbReference>
<protein>
    <submittedName>
        <fullName evidence="1">Uncharacterized protein</fullName>
    </submittedName>
</protein>
<dbReference type="EnsemblPlants" id="ONIVA09G06740.1">
    <property type="protein sequence ID" value="ONIVA09G06740.1"/>
    <property type="gene ID" value="ONIVA09G06740"/>
</dbReference>
<dbReference type="Gramene" id="ONIVA09G06740.1">
    <property type="protein sequence ID" value="ONIVA09G06740.1"/>
    <property type="gene ID" value="ONIVA09G06740"/>
</dbReference>
<reference evidence="1" key="1">
    <citation type="submission" date="2015-04" db="UniProtKB">
        <authorList>
            <consortium name="EnsemblPlants"/>
        </authorList>
    </citation>
    <scope>IDENTIFICATION</scope>
    <source>
        <strain evidence="1">SL10</strain>
    </source>
</reference>
<organism evidence="1">
    <name type="scientific">Oryza nivara</name>
    <name type="common">Indian wild rice</name>
    <name type="synonym">Oryza sativa f. spontanea</name>
    <dbReference type="NCBI Taxonomy" id="4536"/>
    <lineage>
        <taxon>Eukaryota</taxon>
        <taxon>Viridiplantae</taxon>
        <taxon>Streptophyta</taxon>
        <taxon>Embryophyta</taxon>
        <taxon>Tracheophyta</taxon>
        <taxon>Spermatophyta</taxon>
        <taxon>Magnoliopsida</taxon>
        <taxon>Liliopsida</taxon>
        <taxon>Poales</taxon>
        <taxon>Poaceae</taxon>
        <taxon>BOP clade</taxon>
        <taxon>Oryzoideae</taxon>
        <taxon>Oryzeae</taxon>
        <taxon>Oryzinae</taxon>
        <taxon>Oryza</taxon>
    </lineage>
</organism>
<reference evidence="1" key="2">
    <citation type="submission" date="2018-04" db="EMBL/GenBank/DDBJ databases">
        <title>OnivRS2 (Oryza nivara Reference Sequence Version 2).</title>
        <authorList>
            <person name="Zhang J."/>
            <person name="Kudrna D."/>
            <person name="Lee S."/>
            <person name="Talag J."/>
            <person name="Rajasekar S."/>
            <person name="Welchert J."/>
            <person name="Hsing Y.-I."/>
            <person name="Wing R.A."/>
        </authorList>
    </citation>
    <scope>NUCLEOTIDE SEQUENCE [LARGE SCALE GENOMIC DNA]</scope>
    <source>
        <strain evidence="1">SL10</strain>
    </source>
</reference>
<evidence type="ECO:0000313" key="1">
    <source>
        <dbReference type="EnsemblPlants" id="ONIVA09G06740.1"/>
    </source>
</evidence>